<evidence type="ECO:0000313" key="2">
    <source>
        <dbReference type="Proteomes" id="UP000031967"/>
    </source>
</evidence>
<evidence type="ECO:0000313" key="1">
    <source>
        <dbReference type="EMBL" id="KIL38500.1"/>
    </source>
</evidence>
<proteinExistence type="predicted"/>
<protein>
    <submittedName>
        <fullName evidence="1">Uncharacterized protein</fullName>
    </submittedName>
</protein>
<organism evidence="1 2">
    <name type="scientific">Gordoniibacillus kamchatkensis</name>
    <dbReference type="NCBI Taxonomy" id="1590651"/>
    <lineage>
        <taxon>Bacteria</taxon>
        <taxon>Bacillati</taxon>
        <taxon>Bacillota</taxon>
        <taxon>Bacilli</taxon>
        <taxon>Bacillales</taxon>
        <taxon>Paenibacillaceae</taxon>
        <taxon>Gordoniibacillus</taxon>
    </lineage>
</organism>
<dbReference type="RefSeq" id="WP_041051073.1">
    <property type="nucleotide sequence ID" value="NZ_JXAK01000059.1"/>
</dbReference>
<keyword evidence="2" id="KW-1185">Reference proteome</keyword>
<name>A0ABR5AD36_9BACL</name>
<gene>
    <name evidence="1" type="ORF">SD70_26045</name>
</gene>
<accession>A0ABR5AD36</accession>
<sequence>MSCLGIVLHKNLIIFGSDTAASTYVNDVLYRVNENVKKIFIYKNLMIFACGSSIGTKQVMDEFDKSKTKTVDELLKIAKHEYENYISKFDDSREKALNGLDVALLTFTIGTFENGKAVIYHFTDKHNFKLNRHEGTDDYQILSAGIKNEIIGTKIIEEYQKDNNFVESFIRAFDDISFEGIGGNLKIYKMDKSDVQILHDAHIKEKPNLKRTNVHHTDTNGNLMITGNITATGGTFNGIVNAQDFKIQGVSVLNGNKISGQYIDSISAGQIQVGTLTGFTLTASNINGGNITGATITGGSITSNTNINVTQDITLGSNLYLTNATNTSRQSIVAPGGSSIDFQGNLMRLSAASQVDVSVGYFSYNGAEVATKDWVNTSATIKLI</sequence>
<comment type="caution">
    <text evidence="1">The sequence shown here is derived from an EMBL/GenBank/DDBJ whole genome shotgun (WGS) entry which is preliminary data.</text>
</comment>
<dbReference type="Proteomes" id="UP000031967">
    <property type="component" value="Unassembled WGS sequence"/>
</dbReference>
<dbReference type="EMBL" id="JXAK01000059">
    <property type="protein sequence ID" value="KIL38500.1"/>
    <property type="molecule type" value="Genomic_DNA"/>
</dbReference>
<reference evidence="1 2" key="1">
    <citation type="submission" date="2014-12" db="EMBL/GenBank/DDBJ databases">
        <title>Draft genome sequence of Paenibacillus kamchatkensis strain B-2647.</title>
        <authorList>
            <person name="Karlyshev A.V."/>
            <person name="Kudryashova E.B."/>
        </authorList>
    </citation>
    <scope>NUCLEOTIDE SEQUENCE [LARGE SCALE GENOMIC DNA]</scope>
    <source>
        <strain evidence="1 2">VKM B-2647</strain>
    </source>
</reference>